<name>A0A9D2RBJ6_9FIRM</name>
<keyword evidence="1" id="KW-1133">Transmembrane helix</keyword>
<proteinExistence type="predicted"/>
<protein>
    <submittedName>
        <fullName evidence="2">Uncharacterized protein</fullName>
    </submittedName>
</protein>
<dbReference type="Proteomes" id="UP000823909">
    <property type="component" value="Unassembled WGS sequence"/>
</dbReference>
<evidence type="ECO:0000313" key="3">
    <source>
        <dbReference type="Proteomes" id="UP000823909"/>
    </source>
</evidence>
<comment type="caution">
    <text evidence="2">The sequence shown here is derived from an EMBL/GenBank/DDBJ whole genome shotgun (WGS) entry which is preliminary data.</text>
</comment>
<evidence type="ECO:0000313" key="2">
    <source>
        <dbReference type="EMBL" id="HJD41825.1"/>
    </source>
</evidence>
<sequence length="60" mass="6335">MNGMEDGKKKIWICLLVIVLAAVAAGVFYYLSAPDAPDSEGFLIRASYSICVPEGVGGEV</sequence>
<gene>
    <name evidence="2" type="ORF">H9910_02280</name>
</gene>
<feature type="transmembrane region" description="Helical" evidence="1">
    <location>
        <begin position="12"/>
        <end position="31"/>
    </location>
</feature>
<organism evidence="2 3">
    <name type="scientific">Candidatus Mediterraneibacter quadrami</name>
    <dbReference type="NCBI Taxonomy" id="2838684"/>
    <lineage>
        <taxon>Bacteria</taxon>
        <taxon>Bacillati</taxon>
        <taxon>Bacillota</taxon>
        <taxon>Clostridia</taxon>
        <taxon>Lachnospirales</taxon>
        <taxon>Lachnospiraceae</taxon>
        <taxon>Mediterraneibacter</taxon>
    </lineage>
</organism>
<reference evidence="2" key="2">
    <citation type="submission" date="2021-04" db="EMBL/GenBank/DDBJ databases">
        <authorList>
            <person name="Gilroy R."/>
        </authorList>
    </citation>
    <scope>NUCLEOTIDE SEQUENCE</scope>
    <source>
        <strain evidence="2">ChiBcec15-3976</strain>
    </source>
</reference>
<accession>A0A9D2RBJ6</accession>
<keyword evidence="1" id="KW-0812">Transmembrane</keyword>
<dbReference type="EMBL" id="DWUU01000018">
    <property type="protein sequence ID" value="HJD41825.1"/>
    <property type="molecule type" value="Genomic_DNA"/>
</dbReference>
<keyword evidence="1" id="KW-0472">Membrane</keyword>
<dbReference type="AlphaFoldDB" id="A0A9D2RBJ6"/>
<evidence type="ECO:0000256" key="1">
    <source>
        <dbReference type="SAM" id="Phobius"/>
    </source>
</evidence>
<reference evidence="2" key="1">
    <citation type="journal article" date="2021" name="PeerJ">
        <title>Extensive microbial diversity within the chicken gut microbiome revealed by metagenomics and culture.</title>
        <authorList>
            <person name="Gilroy R."/>
            <person name="Ravi A."/>
            <person name="Getino M."/>
            <person name="Pursley I."/>
            <person name="Horton D.L."/>
            <person name="Alikhan N.F."/>
            <person name="Baker D."/>
            <person name="Gharbi K."/>
            <person name="Hall N."/>
            <person name="Watson M."/>
            <person name="Adriaenssens E.M."/>
            <person name="Foster-Nyarko E."/>
            <person name="Jarju S."/>
            <person name="Secka A."/>
            <person name="Antonio M."/>
            <person name="Oren A."/>
            <person name="Chaudhuri R.R."/>
            <person name="La Ragione R."/>
            <person name="Hildebrand F."/>
            <person name="Pallen M.J."/>
        </authorList>
    </citation>
    <scope>NUCLEOTIDE SEQUENCE</scope>
    <source>
        <strain evidence="2">ChiBcec15-3976</strain>
    </source>
</reference>